<evidence type="ECO:0000313" key="2">
    <source>
        <dbReference type="EMBL" id="ADC89094.1"/>
    </source>
</evidence>
<dbReference type="AlphaFoldDB" id="D3SPK7"/>
<dbReference type="GO" id="GO:0005524">
    <property type="term" value="F:ATP binding"/>
    <property type="evidence" value="ECO:0007669"/>
    <property type="project" value="UniProtKB-KW"/>
</dbReference>
<dbReference type="InterPro" id="IPR036890">
    <property type="entry name" value="HATPase_C_sf"/>
</dbReference>
<dbReference type="Gene3D" id="3.30.565.10">
    <property type="entry name" value="Histidine kinase-like ATPase, C-terminal domain"/>
    <property type="match status" value="1"/>
</dbReference>
<keyword evidence="1" id="KW-0812">Transmembrane</keyword>
<dbReference type="OrthoDB" id="12326at2"/>
<keyword evidence="3" id="KW-1185">Reference proteome</keyword>
<dbReference type="KEGG" id="tal:Thal_0460"/>
<feature type="transmembrane region" description="Helical" evidence="1">
    <location>
        <begin position="111"/>
        <end position="130"/>
    </location>
</feature>
<sequence>MDGKKGVSALERFFLSLLLLITLLVGFGSVNLFLYVELRRLLEDTVRLQATAHFFMFLADRSYRGDENFRVLTGPLTDLRNVFLFRDPSDPVRTVAVQVKEGFVESRINGIFLRLLMVEFLLVFLLALLYEMIIGSFVRRISQREDYTHLLVRSLAHRAFNFMAVQKMNITLLKKRYQDSPLLDRLEKSLRKFELDMGLLMRLARGEVDTRREKVDVCHIMRQLYQLLEEELSKKRFIFRCKEGTSLYMAPADAEELIYNLLYNSAKYSLSFVHVKVCEKNRRVLIVFRNDMMEGLPKGGAGMGTYLVREILKSYRGSMEIKWRGKYYTVFVRLEA</sequence>
<keyword evidence="2" id="KW-0547">Nucleotide-binding</keyword>
<accession>D3SPK7</accession>
<gene>
    <name evidence="2" type="ordered locus">Thal_0460</name>
</gene>
<reference evidence="3" key="1">
    <citation type="journal article" date="2010" name="Stand. Genomic Sci.">
        <title>Complete genome sequence of Thermocrinis albus type strain (HI 11/12T).</title>
        <authorList>
            <person name="Wirth R."/>
            <person name="Sikorski J."/>
            <person name="Brambilla E."/>
            <person name="Misra M."/>
            <person name="Lapidus A."/>
            <person name="Copeland A."/>
            <person name="Nolan M."/>
            <person name="Lucas S."/>
            <person name="Chen F."/>
            <person name="Tice H."/>
            <person name="Cheng J.F."/>
            <person name="Han C."/>
            <person name="Detter J.C."/>
            <person name="Tapia R."/>
            <person name="Bruce D."/>
            <person name="Goodwin L."/>
            <person name="Pitluck S."/>
            <person name="Pati A."/>
            <person name="Anderson I."/>
            <person name="Ivanova N."/>
            <person name="Mavromatis K."/>
            <person name="Mikhailova N."/>
            <person name="Chen A."/>
            <person name="Palaniappan K."/>
            <person name="Bilek Y."/>
            <person name="Hader T."/>
            <person name="Land M."/>
            <person name="Hauser L."/>
            <person name="Chang Y.J."/>
            <person name="Jeffries C.D."/>
            <person name="Tindall B.J."/>
            <person name="Rohde M."/>
            <person name="Goker M."/>
            <person name="Bristow J."/>
            <person name="Eisen J.A."/>
            <person name="Markowitz V."/>
            <person name="Hugenholtz P."/>
            <person name="Kyrpides N.C."/>
            <person name="Klenk H.P."/>
        </authorList>
    </citation>
    <scope>NUCLEOTIDE SEQUENCE [LARGE SCALE GENOMIC DNA]</scope>
    <source>
        <strain evidence="3">DSM 14484 / JCM 11386 / HI 11/12</strain>
    </source>
</reference>
<evidence type="ECO:0000313" key="3">
    <source>
        <dbReference type="Proteomes" id="UP000002043"/>
    </source>
</evidence>
<organism evidence="2 3">
    <name type="scientific">Thermocrinis albus (strain DSM 14484 / JCM 11386 / HI 11/12)</name>
    <dbReference type="NCBI Taxonomy" id="638303"/>
    <lineage>
        <taxon>Bacteria</taxon>
        <taxon>Pseudomonadati</taxon>
        <taxon>Aquificota</taxon>
        <taxon>Aquificia</taxon>
        <taxon>Aquificales</taxon>
        <taxon>Aquificaceae</taxon>
        <taxon>Thermocrinis</taxon>
    </lineage>
</organism>
<keyword evidence="1" id="KW-0472">Membrane</keyword>
<dbReference type="Proteomes" id="UP000002043">
    <property type="component" value="Chromosome"/>
</dbReference>
<keyword evidence="2" id="KW-0067">ATP-binding</keyword>
<dbReference type="HOGENOM" id="CLU_849753_0_0_0"/>
<dbReference type="SUPFAM" id="SSF55874">
    <property type="entry name" value="ATPase domain of HSP90 chaperone/DNA topoisomerase II/histidine kinase"/>
    <property type="match status" value="1"/>
</dbReference>
<dbReference type="EMBL" id="CP001931">
    <property type="protein sequence ID" value="ADC89094.1"/>
    <property type="molecule type" value="Genomic_DNA"/>
</dbReference>
<evidence type="ECO:0000256" key="1">
    <source>
        <dbReference type="SAM" id="Phobius"/>
    </source>
</evidence>
<proteinExistence type="predicted"/>
<keyword evidence="1" id="KW-1133">Transmembrane helix</keyword>
<feature type="transmembrane region" description="Helical" evidence="1">
    <location>
        <begin position="12"/>
        <end position="36"/>
    </location>
</feature>
<protein>
    <submittedName>
        <fullName evidence="2">ATP-binding region ATPase domain protein</fullName>
    </submittedName>
</protein>
<name>D3SPK7_THEAH</name>
<dbReference type="RefSeq" id="WP_012991501.1">
    <property type="nucleotide sequence ID" value="NC_013894.1"/>
</dbReference>
<dbReference type="STRING" id="638303.Thal_0460"/>
<dbReference type="eggNOG" id="COG0642">
    <property type="taxonomic scope" value="Bacteria"/>
</dbReference>